<keyword evidence="2" id="KW-0472">Membrane</keyword>
<feature type="compositionally biased region" description="Polar residues" evidence="1">
    <location>
        <begin position="538"/>
        <end position="553"/>
    </location>
</feature>
<feature type="compositionally biased region" description="Polar residues" evidence="1">
    <location>
        <begin position="384"/>
        <end position="402"/>
    </location>
</feature>
<feature type="compositionally biased region" description="Basic and acidic residues" evidence="1">
    <location>
        <begin position="477"/>
        <end position="493"/>
    </location>
</feature>
<feature type="compositionally biased region" description="Basic and acidic residues" evidence="1">
    <location>
        <begin position="409"/>
        <end position="421"/>
    </location>
</feature>
<keyword evidence="5" id="KW-1185">Reference proteome</keyword>
<accession>A0A7R9A8F6</accession>
<protein>
    <submittedName>
        <fullName evidence="4">Uncharacterized protein</fullName>
    </submittedName>
</protein>
<evidence type="ECO:0000256" key="1">
    <source>
        <dbReference type="SAM" id="MobiDB-lite"/>
    </source>
</evidence>
<dbReference type="Proteomes" id="UP000677054">
    <property type="component" value="Unassembled WGS sequence"/>
</dbReference>
<gene>
    <name evidence="4" type="ORF">DSTB1V02_LOCUS9181</name>
</gene>
<keyword evidence="2" id="KW-1133">Transmembrane helix</keyword>
<evidence type="ECO:0000256" key="3">
    <source>
        <dbReference type="SAM" id="SignalP"/>
    </source>
</evidence>
<feature type="compositionally biased region" description="Polar residues" evidence="1">
    <location>
        <begin position="423"/>
        <end position="445"/>
    </location>
</feature>
<feature type="transmembrane region" description="Helical" evidence="2">
    <location>
        <begin position="585"/>
        <end position="607"/>
    </location>
</feature>
<feature type="region of interest" description="Disordered" evidence="1">
    <location>
        <begin position="384"/>
        <end position="455"/>
    </location>
</feature>
<sequence length="638" mass="69945">MRLSAVPIAVFIGLLFVTTHALGSTENATDQETRNIRELYVEIKPILHLLNVLSGYLTEAQSMAEDDVSQEPNAMLEKDAVLTQMMEHLFQKLGLTLMEDQPSTSSPGRGTGEDLLWWFLNLGATEALPRFYKEVAESRARRDVGARPRHLALRTFEVQLAEIRNNSSDGPPVVKFDLVQKNVDSTQSVVNSSRVDRAPRPAGVFFGGRDPVLEKMLWDAYHNLSTNVLLLDQILERKLGCRLGGEKLLQMIFLSPISLKDLEEACSLEAVDEERRRRVYRTPGNYPDHFQADSAFAFPQAPMALLGEVFEKPESDLKASSSVSFPSFASAISAMTSEQSLEMDMPVTSTGATPQAFDATEPIMWESARTPATVEPVVWHSPGTFTTAEPVTRPSPHTTTMAEGSPSRETPRTFERGDLGHSWESSIATNEAGSPGAISSYSRGTASGGGSKEPDLEANLKEAKYLNARTSSSKMETTSERTRPAEAVEDDSKTGGAAIPGYDPYKYDTTAISRMSKEDRETLFPLLKPQADLEASGSGDTEMTQPAETTRPTEITRPAETIQPAEVDAKEVHVDQPRDRDIHQMLVIAMGTILGLATLLLVSLAVFKRSRHRTGSFDMDATVPPSGKKEGIPLQENA</sequence>
<evidence type="ECO:0000313" key="4">
    <source>
        <dbReference type="EMBL" id="CAD7249384.1"/>
    </source>
</evidence>
<evidence type="ECO:0000256" key="2">
    <source>
        <dbReference type="SAM" id="Phobius"/>
    </source>
</evidence>
<evidence type="ECO:0000313" key="5">
    <source>
        <dbReference type="Proteomes" id="UP000677054"/>
    </source>
</evidence>
<feature type="chain" id="PRO_5036209742" evidence="3">
    <location>
        <begin position="22"/>
        <end position="638"/>
    </location>
</feature>
<keyword evidence="3" id="KW-0732">Signal</keyword>
<reference evidence="4" key="1">
    <citation type="submission" date="2020-11" db="EMBL/GenBank/DDBJ databases">
        <authorList>
            <person name="Tran Van P."/>
        </authorList>
    </citation>
    <scope>NUCLEOTIDE SEQUENCE</scope>
</reference>
<feature type="region of interest" description="Disordered" evidence="1">
    <location>
        <begin position="530"/>
        <end position="561"/>
    </location>
</feature>
<dbReference type="AlphaFoldDB" id="A0A7R9A8F6"/>
<keyword evidence="2" id="KW-0812">Transmembrane</keyword>
<organism evidence="4">
    <name type="scientific">Darwinula stevensoni</name>
    <dbReference type="NCBI Taxonomy" id="69355"/>
    <lineage>
        <taxon>Eukaryota</taxon>
        <taxon>Metazoa</taxon>
        <taxon>Ecdysozoa</taxon>
        <taxon>Arthropoda</taxon>
        <taxon>Crustacea</taxon>
        <taxon>Oligostraca</taxon>
        <taxon>Ostracoda</taxon>
        <taxon>Podocopa</taxon>
        <taxon>Podocopida</taxon>
        <taxon>Darwinulocopina</taxon>
        <taxon>Darwinuloidea</taxon>
        <taxon>Darwinulidae</taxon>
        <taxon>Darwinula</taxon>
    </lineage>
</organism>
<dbReference type="EMBL" id="CAJPEV010002264">
    <property type="protein sequence ID" value="CAG0896323.1"/>
    <property type="molecule type" value="Genomic_DNA"/>
</dbReference>
<proteinExistence type="predicted"/>
<name>A0A7R9A8F6_9CRUS</name>
<feature type="region of interest" description="Disordered" evidence="1">
    <location>
        <begin position="469"/>
        <end position="501"/>
    </location>
</feature>
<feature type="region of interest" description="Disordered" evidence="1">
    <location>
        <begin position="618"/>
        <end position="638"/>
    </location>
</feature>
<dbReference type="EMBL" id="LR901781">
    <property type="protein sequence ID" value="CAD7249384.1"/>
    <property type="molecule type" value="Genomic_DNA"/>
</dbReference>
<feature type="signal peptide" evidence="3">
    <location>
        <begin position="1"/>
        <end position="21"/>
    </location>
</feature>